<keyword evidence="3" id="KW-0808">Transferase</keyword>
<organism evidence="3 4">
    <name type="scientific">Labedella phragmitis</name>
    <dbReference type="NCBI Taxonomy" id="2498849"/>
    <lineage>
        <taxon>Bacteria</taxon>
        <taxon>Bacillati</taxon>
        <taxon>Actinomycetota</taxon>
        <taxon>Actinomycetes</taxon>
        <taxon>Micrococcales</taxon>
        <taxon>Microbacteriaceae</taxon>
        <taxon>Labedella</taxon>
    </lineage>
</organism>
<dbReference type="Pfam" id="PF13302">
    <property type="entry name" value="Acetyltransf_3"/>
    <property type="match status" value="1"/>
</dbReference>
<protein>
    <submittedName>
        <fullName evidence="3">N-acetyltransferase</fullName>
    </submittedName>
</protein>
<dbReference type="PANTHER" id="PTHR43441">
    <property type="entry name" value="RIBOSOMAL-PROTEIN-SERINE ACETYLTRANSFERASE"/>
    <property type="match status" value="1"/>
</dbReference>
<gene>
    <name evidence="3" type="ORF">ELQ90_14765</name>
</gene>
<dbReference type="RefSeq" id="WP_128496062.1">
    <property type="nucleotide sequence ID" value="NZ_RZNB01000007.1"/>
</dbReference>
<evidence type="ECO:0000313" key="3">
    <source>
        <dbReference type="EMBL" id="RWZ46314.1"/>
    </source>
</evidence>
<dbReference type="InterPro" id="IPR000182">
    <property type="entry name" value="GNAT_dom"/>
</dbReference>
<dbReference type="Proteomes" id="UP000288547">
    <property type="component" value="Unassembled WGS sequence"/>
</dbReference>
<reference evidence="3 4" key="1">
    <citation type="submission" date="2018-12" db="EMBL/GenBank/DDBJ databases">
        <authorList>
            <person name="Li F."/>
        </authorList>
    </citation>
    <scope>NUCLEOTIDE SEQUENCE [LARGE SCALE GENOMIC DNA]</scope>
    <source>
        <strain evidence="3 4">11W25H-1</strain>
    </source>
</reference>
<name>A0A444PPF9_9MICO</name>
<dbReference type="InterPro" id="IPR016181">
    <property type="entry name" value="Acyl_CoA_acyltransferase"/>
</dbReference>
<dbReference type="GO" id="GO:0008999">
    <property type="term" value="F:protein-N-terminal-alanine acetyltransferase activity"/>
    <property type="evidence" value="ECO:0007669"/>
    <property type="project" value="TreeGrafter"/>
</dbReference>
<comment type="caution">
    <text evidence="3">The sequence shown here is derived from an EMBL/GenBank/DDBJ whole genome shotgun (WGS) entry which is preliminary data.</text>
</comment>
<proteinExistence type="predicted"/>
<feature type="region of interest" description="Disordered" evidence="1">
    <location>
        <begin position="178"/>
        <end position="200"/>
    </location>
</feature>
<accession>A0A444PPF9</accession>
<dbReference type="GO" id="GO:0005737">
    <property type="term" value="C:cytoplasm"/>
    <property type="evidence" value="ECO:0007669"/>
    <property type="project" value="TreeGrafter"/>
</dbReference>
<evidence type="ECO:0000256" key="1">
    <source>
        <dbReference type="SAM" id="MobiDB-lite"/>
    </source>
</evidence>
<dbReference type="OrthoDB" id="9795188at2"/>
<evidence type="ECO:0000313" key="4">
    <source>
        <dbReference type="Proteomes" id="UP000288547"/>
    </source>
</evidence>
<dbReference type="PROSITE" id="PS51186">
    <property type="entry name" value="GNAT"/>
    <property type="match status" value="1"/>
</dbReference>
<dbReference type="EMBL" id="RZNB01000007">
    <property type="protein sequence ID" value="RWZ46314.1"/>
    <property type="molecule type" value="Genomic_DNA"/>
</dbReference>
<dbReference type="GO" id="GO:1990189">
    <property type="term" value="F:protein N-terminal-serine acetyltransferase activity"/>
    <property type="evidence" value="ECO:0007669"/>
    <property type="project" value="TreeGrafter"/>
</dbReference>
<dbReference type="InterPro" id="IPR051908">
    <property type="entry name" value="Ribosomal_N-acetyltransferase"/>
</dbReference>
<dbReference type="PANTHER" id="PTHR43441:SF10">
    <property type="entry name" value="ACETYLTRANSFERASE"/>
    <property type="match status" value="1"/>
</dbReference>
<dbReference type="SUPFAM" id="SSF55729">
    <property type="entry name" value="Acyl-CoA N-acyltransferases (Nat)"/>
    <property type="match status" value="1"/>
</dbReference>
<feature type="domain" description="N-acetyltransferase" evidence="2">
    <location>
        <begin position="12"/>
        <end position="184"/>
    </location>
</feature>
<sequence>MTDPVELGTLRLVLSIPTSDDVDAITAACQDPAVQRWTTVPSPYGRDAAEGFVNAFVPAGWEAGTARTWAIRRRTDDGTELVGMIGVEGIRDGAGEIGYWLSPQGRGLGIMTEAVSAVLDYAFDADGADLQRVQWRAYRGNRPSARVARLAGFRFEGTRRLGATGRDGREDEWTAAILATDPRSPADGWPSEATGADATD</sequence>
<dbReference type="AlphaFoldDB" id="A0A444PPF9"/>
<evidence type="ECO:0000259" key="2">
    <source>
        <dbReference type="PROSITE" id="PS51186"/>
    </source>
</evidence>
<keyword evidence="4" id="KW-1185">Reference proteome</keyword>
<dbReference type="Gene3D" id="3.40.630.30">
    <property type="match status" value="1"/>
</dbReference>